<dbReference type="Proteomes" id="UP000094285">
    <property type="component" value="Unassembled WGS sequence"/>
</dbReference>
<dbReference type="AlphaFoldDB" id="A0A1E4SHR7"/>
<organism evidence="2 3">
    <name type="scientific">Suhomyces tanzawaensis NRRL Y-17324</name>
    <dbReference type="NCBI Taxonomy" id="984487"/>
    <lineage>
        <taxon>Eukaryota</taxon>
        <taxon>Fungi</taxon>
        <taxon>Dikarya</taxon>
        <taxon>Ascomycota</taxon>
        <taxon>Saccharomycotina</taxon>
        <taxon>Pichiomycetes</taxon>
        <taxon>Debaryomycetaceae</taxon>
        <taxon>Suhomyces</taxon>
    </lineage>
</organism>
<evidence type="ECO:0000313" key="2">
    <source>
        <dbReference type="EMBL" id="ODV79020.1"/>
    </source>
</evidence>
<dbReference type="EMBL" id="KV453912">
    <property type="protein sequence ID" value="ODV79020.1"/>
    <property type="molecule type" value="Genomic_DNA"/>
</dbReference>
<reference evidence="3" key="1">
    <citation type="submission" date="2016-05" db="EMBL/GenBank/DDBJ databases">
        <title>Comparative genomics of biotechnologically important yeasts.</title>
        <authorList>
            <consortium name="DOE Joint Genome Institute"/>
            <person name="Riley R."/>
            <person name="Haridas S."/>
            <person name="Wolfe K.H."/>
            <person name="Lopes M.R."/>
            <person name="Hittinger C.T."/>
            <person name="Goker M."/>
            <person name="Salamov A."/>
            <person name="Wisecaver J."/>
            <person name="Long T.M."/>
            <person name="Aerts A.L."/>
            <person name="Barry K."/>
            <person name="Choi C."/>
            <person name="Clum A."/>
            <person name="Coughlan A.Y."/>
            <person name="Deshpande S."/>
            <person name="Douglass A.P."/>
            <person name="Hanson S.J."/>
            <person name="Klenk H.-P."/>
            <person name="Labutti K."/>
            <person name="Lapidus A."/>
            <person name="Lindquist E."/>
            <person name="Lipzen A."/>
            <person name="Meier-Kolthoff J.P."/>
            <person name="Ohm R.A."/>
            <person name="Otillar R.P."/>
            <person name="Pangilinan J."/>
            <person name="Peng Y."/>
            <person name="Rokas A."/>
            <person name="Rosa C.A."/>
            <person name="Scheuner C."/>
            <person name="Sibirny A.A."/>
            <person name="Slot J.C."/>
            <person name="Stielow J.B."/>
            <person name="Sun H."/>
            <person name="Kurtzman C.P."/>
            <person name="Blackwell M."/>
            <person name="Grigoriev I.V."/>
            <person name="Jeffries T.W."/>
        </authorList>
    </citation>
    <scope>NUCLEOTIDE SEQUENCE [LARGE SCALE GENOMIC DNA]</scope>
    <source>
        <strain evidence="3">NRRL Y-17324</strain>
    </source>
</reference>
<protein>
    <submittedName>
        <fullName evidence="2">Uncharacterized protein</fullName>
    </submittedName>
</protein>
<evidence type="ECO:0000256" key="1">
    <source>
        <dbReference type="SAM" id="MobiDB-lite"/>
    </source>
</evidence>
<sequence>MKQAIKRNSTNTKARSLRRLKAIFSSTSRRSPGYKLGDSSLISSQFSYKSVVESNNTSVAPVCCSGSNFHFCKNPECLAVYSTNSNLENTQKDETASVCSCDSGSENADEASKFASIRAIKSIPERVDSSATAEICSYDLDPEIIQEDEASEYASNSAVKAITEKIISSNTGAICASRQEPENVDEAFECASSWDMKSVRESIGPSEAPEWTVIPLPEGETDLKRELNGLLRHLEYVKKQLYDLWLSKSSNHRFYALLDSQRLTTELEIQAIKLKLTAAHVQASEDKQIVLNGPESPIVKTPVATKKFSEDDLKTELKGLLRHLEYIKKQLYDLWLSKGPNHPLYTLLDSQRLTTEMEIQAIYSKLTAAHDKASNLHERYQKTAQNGPESPIVNHPALPKKRFENCEADLKRELKGLLRYLEYVKQQLNELRLSKGSNHPLYTLLDSQRLTTELEIQGIYSKLNAVHDQASNLHERYQKTVQNGPKSQIVNDTAAIKKSFDIRETSLKNELRMLLNDLQHTEKHNVKYREACGPSIVSDFCGSEIELRERAMNSKLNATHDQANNLHEEDQATAQNEAESPSENCLTPPAPKTSQKKPEPELNRELKGIMHQKGIGKGIAMRIKTLEAYC</sequence>
<keyword evidence="3" id="KW-1185">Reference proteome</keyword>
<name>A0A1E4SHR7_9ASCO</name>
<accession>A0A1E4SHR7</accession>
<evidence type="ECO:0000313" key="3">
    <source>
        <dbReference type="Proteomes" id="UP000094285"/>
    </source>
</evidence>
<gene>
    <name evidence="2" type="ORF">CANTADRAFT_100578</name>
</gene>
<dbReference type="GeneID" id="30980281"/>
<dbReference type="RefSeq" id="XP_020064142.1">
    <property type="nucleotide sequence ID" value="XM_020206144.1"/>
</dbReference>
<feature type="compositionally biased region" description="Polar residues" evidence="1">
    <location>
        <begin position="572"/>
        <end position="585"/>
    </location>
</feature>
<feature type="region of interest" description="Disordered" evidence="1">
    <location>
        <begin position="570"/>
        <end position="601"/>
    </location>
</feature>
<proteinExistence type="predicted"/>